<dbReference type="Pfam" id="PF23607">
    <property type="entry name" value="WZC_N"/>
    <property type="match status" value="1"/>
</dbReference>
<sequence length="1163" mass="128662">MPGQGLNSLRKNVVELPDSDYDLDKLVNVYPMTPGLIDKLRPEPVIARSNPQLDSLLKSYEYRIGVGDVLMVTVWDHPELTTPAGQYRSASDTGNWVNSDGTIFYPYIGKVQVAGKTLTQVRQEIANRLTTYIESPQVDVSIAAFRSQKVYVTGEVTNSGKQAITNIPLTVMDAINAAGGLAADADWRNVVLTHNGKDTKISLYALMQKGDLTQNHLLFPGDILFVPRNDDLKVFVMGEVGKQSTLKMDRSGMTLAEALGNSEGISQSMSDATGIFVVRQLKGDNKGKIANIYQLNAQDASAMVLVVCTGNICRSPIGERFLRRALPHKKIDSAGTGALVDHSADESAIKIAELHGLSLDGHKGKQFTSSLSRRYDLILVMEKAHIEQIGHIAPEARGKTMLFGQWLGQRDIPDPYRKSEEAFASVYQLIEQAGLRWVEKNYCMSSITNKTAAKETDEIDLGRLVGELIDHRKLIISVTALFTLIALIYALFATPIYQADALIQVEQKQGNAILSNLSQMLPNSQPSSAPEITLLQSRMILGKTVSDLNLQAKAVQNYFPVFGKGWARLMGDKPGRISITRLYLPVNNDEPPEIKLTVQDDKHYLVKYNDRTIKGTVGELLDDKDLSLKVNSIESEPGTEFTILFVDKLKAITDLQNVFTVVDQGKDTGMLTLSLVGDDSELIAKIVDSISNNYLAQNIARQAAQDAKSLDFLNLQLPKVRGDLDIAEDKLNQYRRQNDSVDLSLEAKSVLEQIVNVDNQLNELTFRESEISQLYTKEHPTYKALMEKRKTLQDEKAKLNQRVSSMPKTQQEILRLSRDVDSGQAVYMQLLNRQQELSISKSSAIGNVRIIDNAVTQPKPVKPKKIIVLLAGIVFGLFVSIGLVLLRVFFRRGIESPEQLEEIGINVYASIPVSEAFAKKMVQTPGWRKKEKSEYQGFLAVENPADLAIEAIRGLRTSLHFAMMEARNNVLMISGASPNAGKTFVSTNLSAIISQTGKKVLLIDTDMRKGYTHKLFSVSNDNGLSDILSGKIEINKAVKNISNVGFDFISRGAVPPNPAELLMHRRFGELISWASQNYDIVILDTPPILAVTDAAIIGHYAGTTLLVARFEQNTAKELEVSFKRFEQSGVVVKGCILNGVVKKASSYYGYGYSHYGYTYTDDK</sequence>
<dbReference type="InterPro" id="IPR050445">
    <property type="entry name" value="Bact_polysacc_biosynth/exp"/>
</dbReference>
<keyword evidence="6" id="KW-0997">Cell inner membrane</keyword>
<evidence type="ECO:0000313" key="22">
    <source>
        <dbReference type="Proteomes" id="UP000031668"/>
    </source>
</evidence>
<dbReference type="Pfam" id="PF01451">
    <property type="entry name" value="LMWPc"/>
    <property type="match status" value="1"/>
</dbReference>
<dbReference type="InterPro" id="IPR027417">
    <property type="entry name" value="P-loop_NTPase"/>
</dbReference>
<keyword evidence="12" id="KW-0067">ATP-binding</keyword>
<dbReference type="SUPFAM" id="SSF52788">
    <property type="entry name" value="Phosphotyrosine protein phosphatases I"/>
    <property type="match status" value="1"/>
</dbReference>
<dbReference type="PANTHER" id="PTHR32309">
    <property type="entry name" value="TYROSINE-PROTEIN KINASE"/>
    <property type="match status" value="1"/>
</dbReference>
<dbReference type="AlphaFoldDB" id="A0A0C2N1M7"/>
<dbReference type="GO" id="GO:0004725">
    <property type="term" value="F:protein tyrosine phosphatase activity"/>
    <property type="evidence" value="ECO:0007669"/>
    <property type="project" value="InterPro"/>
</dbReference>
<dbReference type="PANTHER" id="PTHR32309:SF32">
    <property type="entry name" value="TYROSINE-PROTEIN KINASE ETK-RELATED"/>
    <property type="match status" value="1"/>
</dbReference>
<keyword evidence="14 19" id="KW-0472">Membrane</keyword>
<evidence type="ECO:0000256" key="6">
    <source>
        <dbReference type="ARBA" id="ARBA00022519"/>
    </source>
</evidence>
<evidence type="ECO:0000256" key="3">
    <source>
        <dbReference type="ARBA" id="ARBA00011063"/>
    </source>
</evidence>
<dbReference type="Pfam" id="PF13614">
    <property type="entry name" value="AAA_31"/>
    <property type="match status" value="1"/>
</dbReference>
<name>A0A0C2N1M7_THEKT</name>
<gene>
    <name evidence="21" type="ORF">RF11_02815</name>
</gene>
<dbReference type="NCBIfam" id="TIGR01007">
    <property type="entry name" value="eps_fam"/>
    <property type="match status" value="1"/>
</dbReference>
<feature type="coiled-coil region" evidence="18">
    <location>
        <begin position="717"/>
        <end position="744"/>
    </location>
</feature>
<feature type="active site" description="Proton donor" evidence="17">
    <location>
        <position position="414"/>
    </location>
</feature>
<dbReference type="InterPro" id="IPR003715">
    <property type="entry name" value="Poly_export_N"/>
</dbReference>
<feature type="transmembrane region" description="Helical" evidence="19">
    <location>
        <begin position="474"/>
        <end position="497"/>
    </location>
</feature>
<dbReference type="GO" id="GO:0003993">
    <property type="term" value="F:acid phosphatase activity"/>
    <property type="evidence" value="ECO:0007669"/>
    <property type="project" value="UniProtKB-EC"/>
</dbReference>
<keyword evidence="9" id="KW-0547">Nucleotide-binding</keyword>
<dbReference type="FunFam" id="3.40.50.2300:FF:000041">
    <property type="entry name" value="Low molecular weight protein-tyrosine-phosphatase"/>
    <property type="match status" value="1"/>
</dbReference>
<comment type="catalytic activity">
    <reaction evidence="16">
        <text>L-tyrosyl-[protein] + ATP = O-phospho-L-tyrosyl-[protein] + ADP + H(+)</text>
        <dbReference type="Rhea" id="RHEA:10596"/>
        <dbReference type="Rhea" id="RHEA-COMP:10136"/>
        <dbReference type="Rhea" id="RHEA-COMP:20101"/>
        <dbReference type="ChEBI" id="CHEBI:15378"/>
        <dbReference type="ChEBI" id="CHEBI:30616"/>
        <dbReference type="ChEBI" id="CHEBI:46858"/>
        <dbReference type="ChEBI" id="CHEBI:61978"/>
        <dbReference type="ChEBI" id="CHEBI:456216"/>
    </reaction>
</comment>
<evidence type="ECO:0000256" key="8">
    <source>
        <dbReference type="ARBA" id="ARBA00022692"/>
    </source>
</evidence>
<evidence type="ECO:0000256" key="5">
    <source>
        <dbReference type="ARBA" id="ARBA00022475"/>
    </source>
</evidence>
<evidence type="ECO:0000256" key="7">
    <source>
        <dbReference type="ARBA" id="ARBA00022679"/>
    </source>
</evidence>
<dbReference type="SUPFAM" id="SSF52540">
    <property type="entry name" value="P-loop containing nucleoside triphosphate hydrolases"/>
    <property type="match status" value="1"/>
</dbReference>
<dbReference type="InterPro" id="IPR003856">
    <property type="entry name" value="LPS_length_determ_N"/>
</dbReference>
<protein>
    <recommendedName>
        <fullName evidence="4">acid phosphatase</fullName>
        <ecNumber evidence="4">3.1.3.2</ecNumber>
    </recommendedName>
</protein>
<dbReference type="GO" id="GO:0004713">
    <property type="term" value="F:protein tyrosine kinase activity"/>
    <property type="evidence" value="ECO:0007669"/>
    <property type="project" value="UniProtKB-KW"/>
</dbReference>
<feature type="active site" description="Nucleophile" evidence="17">
    <location>
        <position position="308"/>
    </location>
</feature>
<keyword evidence="13 19" id="KW-1133">Transmembrane helix</keyword>
<keyword evidence="11" id="KW-0378">Hydrolase</keyword>
<dbReference type="SMART" id="SM00226">
    <property type="entry name" value="LMWPc"/>
    <property type="match status" value="1"/>
</dbReference>
<evidence type="ECO:0000256" key="15">
    <source>
        <dbReference type="ARBA" id="ARBA00023137"/>
    </source>
</evidence>
<dbReference type="EMBL" id="JWZT01003075">
    <property type="protein sequence ID" value="KII67807.1"/>
    <property type="molecule type" value="Genomic_DNA"/>
</dbReference>
<feature type="transmembrane region" description="Helical" evidence="19">
    <location>
        <begin position="866"/>
        <end position="890"/>
    </location>
</feature>
<dbReference type="InterPro" id="IPR036196">
    <property type="entry name" value="Ptyr_pPase_sf"/>
</dbReference>
<keyword evidence="8 19" id="KW-0812">Transmembrane</keyword>
<dbReference type="GO" id="GO:0005886">
    <property type="term" value="C:plasma membrane"/>
    <property type="evidence" value="ECO:0007669"/>
    <property type="project" value="UniProtKB-SubCell"/>
</dbReference>
<evidence type="ECO:0000256" key="12">
    <source>
        <dbReference type="ARBA" id="ARBA00022840"/>
    </source>
</evidence>
<dbReference type="Gene3D" id="3.10.560.10">
    <property type="entry name" value="Outer membrane lipoprotein wza domain like"/>
    <property type="match status" value="2"/>
</dbReference>
<evidence type="ECO:0000259" key="20">
    <source>
        <dbReference type="SMART" id="SM00226"/>
    </source>
</evidence>
<dbReference type="OrthoDB" id="3388at2759"/>
<evidence type="ECO:0000256" key="16">
    <source>
        <dbReference type="ARBA" id="ARBA00053015"/>
    </source>
</evidence>
<keyword evidence="18" id="KW-0175">Coiled coil</keyword>
<dbReference type="Proteomes" id="UP000031668">
    <property type="component" value="Unassembled WGS sequence"/>
</dbReference>
<keyword evidence="15" id="KW-0829">Tyrosine-protein kinase</keyword>
<dbReference type="NCBIfam" id="NF011658">
    <property type="entry name" value="PRK15078.1"/>
    <property type="match status" value="1"/>
</dbReference>
<feature type="domain" description="Phosphotyrosine protein phosphatase I" evidence="20">
    <location>
        <begin position="302"/>
        <end position="440"/>
    </location>
</feature>
<dbReference type="Gene3D" id="3.30.1950.10">
    <property type="entry name" value="wza like domain"/>
    <property type="match status" value="1"/>
</dbReference>
<dbReference type="Pfam" id="PF02563">
    <property type="entry name" value="Poly_export"/>
    <property type="match status" value="1"/>
</dbReference>
<evidence type="ECO:0000256" key="14">
    <source>
        <dbReference type="ARBA" id="ARBA00023136"/>
    </source>
</evidence>
<dbReference type="CDD" id="cd16343">
    <property type="entry name" value="LMWPTP"/>
    <property type="match status" value="1"/>
</dbReference>
<comment type="similarity">
    <text evidence="2">Belongs to the etk/wzc family.</text>
</comment>
<evidence type="ECO:0000256" key="9">
    <source>
        <dbReference type="ARBA" id="ARBA00022741"/>
    </source>
</evidence>
<feature type="active site" evidence="17">
    <location>
        <position position="314"/>
    </location>
</feature>
<evidence type="ECO:0000256" key="17">
    <source>
        <dbReference type="PIRSR" id="PIRSR617867-1"/>
    </source>
</evidence>
<dbReference type="InterPro" id="IPR025669">
    <property type="entry name" value="AAA_dom"/>
</dbReference>
<dbReference type="GO" id="GO:0005524">
    <property type="term" value="F:ATP binding"/>
    <property type="evidence" value="ECO:0007669"/>
    <property type="project" value="UniProtKB-KW"/>
</dbReference>
<dbReference type="PRINTS" id="PR00719">
    <property type="entry name" value="LMWPTPASE"/>
</dbReference>
<dbReference type="Gene3D" id="3.40.50.2300">
    <property type="match status" value="1"/>
</dbReference>
<evidence type="ECO:0000256" key="11">
    <source>
        <dbReference type="ARBA" id="ARBA00022801"/>
    </source>
</evidence>
<evidence type="ECO:0000256" key="10">
    <source>
        <dbReference type="ARBA" id="ARBA00022777"/>
    </source>
</evidence>
<comment type="caution">
    <text evidence="21">The sequence shown here is derived from an EMBL/GenBank/DDBJ whole genome shotgun (WGS) entry which is preliminary data.</text>
</comment>
<evidence type="ECO:0000256" key="2">
    <source>
        <dbReference type="ARBA" id="ARBA00008883"/>
    </source>
</evidence>
<evidence type="ECO:0000256" key="4">
    <source>
        <dbReference type="ARBA" id="ARBA00012646"/>
    </source>
</evidence>
<evidence type="ECO:0000256" key="18">
    <source>
        <dbReference type="SAM" id="Coils"/>
    </source>
</evidence>
<comment type="similarity">
    <text evidence="3">Belongs to the low molecular weight phosphotyrosine protein phosphatase family.</text>
</comment>
<keyword evidence="22" id="KW-1185">Reference proteome</keyword>
<dbReference type="Pfam" id="PF13807">
    <property type="entry name" value="GNVR"/>
    <property type="match status" value="1"/>
</dbReference>
<dbReference type="Pfam" id="PF22461">
    <property type="entry name" value="SLBB_2"/>
    <property type="match status" value="1"/>
</dbReference>
<dbReference type="CDD" id="cd05387">
    <property type="entry name" value="BY-kinase"/>
    <property type="match status" value="1"/>
</dbReference>
<evidence type="ECO:0000256" key="13">
    <source>
        <dbReference type="ARBA" id="ARBA00022989"/>
    </source>
</evidence>
<dbReference type="InterPro" id="IPR023485">
    <property type="entry name" value="Ptyr_pPase"/>
</dbReference>
<dbReference type="InterPro" id="IPR054765">
    <property type="entry name" value="SLBB_dom"/>
</dbReference>
<dbReference type="InterPro" id="IPR017867">
    <property type="entry name" value="Tyr_phospatase_low_mol_wt"/>
</dbReference>
<dbReference type="EC" id="3.1.3.2" evidence="4"/>
<comment type="subcellular location">
    <subcellularLocation>
        <location evidence="1">Cell inner membrane</location>
        <topology evidence="1">Multi-pass membrane protein</topology>
    </subcellularLocation>
</comment>
<dbReference type="GO" id="GO:0042802">
    <property type="term" value="F:identical protein binding"/>
    <property type="evidence" value="ECO:0007669"/>
    <property type="project" value="UniProtKB-ARBA"/>
</dbReference>
<dbReference type="Gene3D" id="3.40.50.300">
    <property type="entry name" value="P-loop containing nucleotide triphosphate hydrolases"/>
    <property type="match status" value="1"/>
</dbReference>
<reference evidence="21 22" key="1">
    <citation type="journal article" date="2014" name="Genome Biol. Evol.">
        <title>The genome of the myxosporean Thelohanellus kitauei shows adaptations to nutrient acquisition within its fish host.</title>
        <authorList>
            <person name="Yang Y."/>
            <person name="Xiong J."/>
            <person name="Zhou Z."/>
            <person name="Huo F."/>
            <person name="Miao W."/>
            <person name="Ran C."/>
            <person name="Liu Y."/>
            <person name="Zhang J."/>
            <person name="Feng J."/>
            <person name="Wang M."/>
            <person name="Wang M."/>
            <person name="Wang L."/>
            <person name="Yao B."/>
        </authorList>
    </citation>
    <scope>NUCLEOTIDE SEQUENCE [LARGE SCALE GENOMIC DNA]</scope>
    <source>
        <strain evidence="21">Wuqing</strain>
    </source>
</reference>
<keyword evidence="10 21" id="KW-0418">Kinase</keyword>
<dbReference type="InterPro" id="IPR032807">
    <property type="entry name" value="GNVR"/>
</dbReference>
<organism evidence="21 22">
    <name type="scientific">Thelohanellus kitauei</name>
    <name type="common">Myxosporean</name>
    <dbReference type="NCBI Taxonomy" id="669202"/>
    <lineage>
        <taxon>Eukaryota</taxon>
        <taxon>Metazoa</taxon>
        <taxon>Cnidaria</taxon>
        <taxon>Myxozoa</taxon>
        <taxon>Myxosporea</taxon>
        <taxon>Bivalvulida</taxon>
        <taxon>Platysporina</taxon>
        <taxon>Myxobolidae</taxon>
        <taxon>Thelohanellus</taxon>
    </lineage>
</organism>
<dbReference type="Pfam" id="PF02706">
    <property type="entry name" value="Wzz"/>
    <property type="match status" value="1"/>
</dbReference>
<accession>A0A0C2N1M7</accession>
<dbReference type="FunFam" id="3.40.50.300:FF:000527">
    <property type="entry name" value="Tyrosine-protein kinase etk"/>
    <property type="match status" value="1"/>
</dbReference>
<keyword evidence="5" id="KW-1003">Cell membrane</keyword>
<evidence type="ECO:0000256" key="19">
    <source>
        <dbReference type="SAM" id="Phobius"/>
    </source>
</evidence>
<dbReference type="InterPro" id="IPR005702">
    <property type="entry name" value="Wzc-like_C"/>
</dbReference>
<proteinExistence type="inferred from homology"/>
<evidence type="ECO:0000256" key="1">
    <source>
        <dbReference type="ARBA" id="ARBA00004429"/>
    </source>
</evidence>
<evidence type="ECO:0000313" key="21">
    <source>
        <dbReference type="EMBL" id="KII67807.1"/>
    </source>
</evidence>
<keyword evidence="7" id="KW-0808">Transferase</keyword>